<keyword evidence="1" id="KW-0472">Membrane</keyword>
<feature type="transmembrane region" description="Helical" evidence="1">
    <location>
        <begin position="50"/>
        <end position="69"/>
    </location>
</feature>
<reference evidence="2 3" key="1">
    <citation type="journal article" date="2013" name="Biodegradation">
        <title>Quantitative proteomic analysis of ibuprofen-degrading Patulibacter sp. strain I11.</title>
        <authorList>
            <person name="Almeida B."/>
            <person name="Kjeldal H."/>
            <person name="Lolas I."/>
            <person name="Knudsen A.D."/>
            <person name="Carvalho G."/>
            <person name="Nielsen K.L."/>
            <person name="Barreto Crespo M.T."/>
            <person name="Stensballe A."/>
            <person name="Nielsen J.L."/>
        </authorList>
    </citation>
    <scope>NUCLEOTIDE SEQUENCE [LARGE SCALE GENOMIC DNA]</scope>
    <source>
        <strain evidence="2 3">I11</strain>
    </source>
</reference>
<dbReference type="EMBL" id="AGUD01000199">
    <property type="protein sequence ID" value="EHN10856.1"/>
    <property type="molecule type" value="Genomic_DNA"/>
</dbReference>
<dbReference type="RefSeq" id="WP_007575021.1">
    <property type="nucleotide sequence ID" value="NZ_AGUD01000199.1"/>
</dbReference>
<name>H0E627_9ACTN</name>
<accession>H0E627</accession>
<keyword evidence="3" id="KW-1185">Reference proteome</keyword>
<keyword evidence="1" id="KW-1133">Transmembrane helix</keyword>
<proteinExistence type="predicted"/>
<feature type="transmembrane region" description="Helical" evidence="1">
    <location>
        <begin position="22"/>
        <end position="44"/>
    </location>
</feature>
<evidence type="ECO:0000256" key="1">
    <source>
        <dbReference type="SAM" id="Phobius"/>
    </source>
</evidence>
<gene>
    <name evidence="2" type="ORF">PAI11_22770</name>
</gene>
<evidence type="ECO:0000313" key="3">
    <source>
        <dbReference type="Proteomes" id="UP000005143"/>
    </source>
</evidence>
<comment type="caution">
    <text evidence="2">The sequence shown here is derived from an EMBL/GenBank/DDBJ whole genome shotgun (WGS) entry which is preliminary data.</text>
</comment>
<organism evidence="2 3">
    <name type="scientific">Patulibacter medicamentivorans</name>
    <dbReference type="NCBI Taxonomy" id="1097667"/>
    <lineage>
        <taxon>Bacteria</taxon>
        <taxon>Bacillati</taxon>
        <taxon>Actinomycetota</taxon>
        <taxon>Thermoleophilia</taxon>
        <taxon>Solirubrobacterales</taxon>
        <taxon>Patulibacteraceae</taxon>
        <taxon>Patulibacter</taxon>
    </lineage>
</organism>
<keyword evidence="1" id="KW-0812">Transmembrane</keyword>
<sequence>MATIHDSRQHHRARDTVEVLRAAFWVFALGVIAVFAFFAGLGAISFGDALGVSVAVVVLAVLWVLHAMLERRHREEIEHDPRLHRQQQRRGF</sequence>
<dbReference type="Proteomes" id="UP000005143">
    <property type="component" value="Unassembled WGS sequence"/>
</dbReference>
<evidence type="ECO:0000313" key="2">
    <source>
        <dbReference type="EMBL" id="EHN10856.1"/>
    </source>
</evidence>
<protein>
    <submittedName>
        <fullName evidence="2">Uncharacterized protein</fullName>
    </submittedName>
</protein>
<dbReference type="AlphaFoldDB" id="H0E627"/>